<evidence type="ECO:0000256" key="2">
    <source>
        <dbReference type="ARBA" id="ARBA00022517"/>
    </source>
</evidence>
<feature type="domain" description="BRCT" evidence="6">
    <location>
        <begin position="210"/>
        <end position="326"/>
    </location>
</feature>
<organism evidence="7 8">
    <name type="scientific">Hypocrea atroviridis (strain ATCC 20476 / IMI 206040)</name>
    <name type="common">Trichoderma atroviride</name>
    <dbReference type="NCBI Taxonomy" id="452589"/>
    <lineage>
        <taxon>Eukaryota</taxon>
        <taxon>Fungi</taxon>
        <taxon>Dikarya</taxon>
        <taxon>Ascomycota</taxon>
        <taxon>Pezizomycotina</taxon>
        <taxon>Sordariomycetes</taxon>
        <taxon>Hypocreomycetidae</taxon>
        <taxon>Hypocreales</taxon>
        <taxon>Hypocreaceae</taxon>
        <taxon>Trichoderma</taxon>
    </lineage>
</organism>
<feature type="compositionally biased region" description="Basic and acidic residues" evidence="5">
    <location>
        <begin position="439"/>
        <end position="463"/>
    </location>
</feature>
<accession>G9P9J3</accession>
<comment type="subcellular location">
    <subcellularLocation>
        <location evidence="1">Nucleus</location>
    </subcellularLocation>
</comment>
<feature type="compositionally biased region" description="Basic and acidic residues" evidence="5">
    <location>
        <begin position="480"/>
        <end position="491"/>
    </location>
</feature>
<name>G9P9J3_HYPAI</name>
<dbReference type="GO" id="GO:0070545">
    <property type="term" value="C:PeBoW complex"/>
    <property type="evidence" value="ECO:0007669"/>
    <property type="project" value="EnsemblFungi"/>
</dbReference>
<dbReference type="STRING" id="452589.G9P9J3"/>
<evidence type="ECO:0000256" key="3">
    <source>
        <dbReference type="ARBA" id="ARBA00022552"/>
    </source>
</evidence>
<keyword evidence="3" id="KW-0698">rRNA processing</keyword>
<dbReference type="PROSITE" id="PS50172">
    <property type="entry name" value="BRCT"/>
    <property type="match status" value="1"/>
</dbReference>
<dbReference type="EMBL" id="ABDG02000028">
    <property type="protein sequence ID" value="EHK40315.1"/>
    <property type="molecule type" value="Genomic_DNA"/>
</dbReference>
<comment type="caution">
    <text evidence="7">The sequence shown here is derived from an EMBL/GenBank/DDBJ whole genome shotgun (WGS) entry which is preliminary data.</text>
</comment>
<dbReference type="GO" id="GO:0000463">
    <property type="term" value="P:maturation of LSU-rRNA from tricistronic rRNA transcript (SSU-rRNA, 5.8S rRNA, LSU-rRNA)"/>
    <property type="evidence" value="ECO:0007669"/>
    <property type="project" value="TreeGrafter"/>
</dbReference>
<dbReference type="GO" id="GO:0070180">
    <property type="term" value="F:large ribosomal subunit rRNA binding"/>
    <property type="evidence" value="ECO:0007669"/>
    <property type="project" value="EnsemblFungi"/>
</dbReference>
<dbReference type="CDD" id="cd17709">
    <property type="entry name" value="BRCT_pescadillo_like"/>
    <property type="match status" value="1"/>
</dbReference>
<gene>
    <name evidence="7" type="ORF">TRIATDRAFT_302704</name>
</gene>
<evidence type="ECO:0000259" key="6">
    <source>
        <dbReference type="PROSITE" id="PS50172"/>
    </source>
</evidence>
<dbReference type="Pfam" id="PF06732">
    <property type="entry name" value="Pescadillo_N"/>
    <property type="match status" value="1"/>
</dbReference>
<dbReference type="OrthoDB" id="10264910at2759"/>
<dbReference type="GO" id="GO:0030687">
    <property type="term" value="C:preribosome, large subunit precursor"/>
    <property type="evidence" value="ECO:0007669"/>
    <property type="project" value="EnsemblFungi"/>
</dbReference>
<keyword evidence="8" id="KW-1185">Reference proteome</keyword>
<dbReference type="Gene3D" id="3.40.50.10190">
    <property type="entry name" value="BRCT domain"/>
    <property type="match status" value="1"/>
</dbReference>
<reference evidence="7 8" key="1">
    <citation type="journal article" date="2011" name="Genome Biol.">
        <title>Comparative genome sequence analysis underscores mycoparasitism as the ancestral life style of Trichoderma.</title>
        <authorList>
            <person name="Kubicek C.P."/>
            <person name="Herrera-Estrella A."/>
            <person name="Seidl-Seiboth V."/>
            <person name="Martinez D.A."/>
            <person name="Druzhinina I.S."/>
            <person name="Thon M."/>
            <person name="Zeilinger S."/>
            <person name="Casas-Flores S."/>
            <person name="Horwitz B.A."/>
            <person name="Mukherjee P.K."/>
            <person name="Mukherjee M."/>
            <person name="Kredics L."/>
            <person name="Alcaraz L.D."/>
            <person name="Aerts A."/>
            <person name="Antal Z."/>
            <person name="Atanasova L."/>
            <person name="Cervantes-Badillo M.G."/>
            <person name="Challacombe J."/>
            <person name="Chertkov O."/>
            <person name="McCluskey K."/>
            <person name="Coulpier F."/>
            <person name="Deshpande N."/>
            <person name="von Doehren H."/>
            <person name="Ebbole D.J."/>
            <person name="Esquivel-Naranjo E.U."/>
            <person name="Fekete E."/>
            <person name="Flipphi M."/>
            <person name="Glaser F."/>
            <person name="Gomez-Rodriguez E.Y."/>
            <person name="Gruber S."/>
            <person name="Han C."/>
            <person name="Henrissat B."/>
            <person name="Hermosa R."/>
            <person name="Hernandez-Onate M."/>
            <person name="Karaffa L."/>
            <person name="Kosti I."/>
            <person name="Le Crom S."/>
            <person name="Lindquist E."/>
            <person name="Lucas S."/>
            <person name="Luebeck M."/>
            <person name="Luebeck P.S."/>
            <person name="Margeot A."/>
            <person name="Metz B."/>
            <person name="Misra M."/>
            <person name="Nevalainen H."/>
            <person name="Omann M."/>
            <person name="Packer N."/>
            <person name="Perrone G."/>
            <person name="Uresti-Rivera E.E."/>
            <person name="Salamov A."/>
            <person name="Schmoll M."/>
            <person name="Seiboth B."/>
            <person name="Shapiro H."/>
            <person name="Sukno S."/>
            <person name="Tamayo-Ramos J.A."/>
            <person name="Tisch D."/>
            <person name="Wiest A."/>
            <person name="Wilkinson H.H."/>
            <person name="Zhang M."/>
            <person name="Coutinho P.M."/>
            <person name="Kenerley C.M."/>
            <person name="Monte E."/>
            <person name="Baker S.E."/>
            <person name="Grigoriev I.V."/>
        </authorList>
    </citation>
    <scope>NUCLEOTIDE SEQUENCE [LARGE SCALE GENOMIC DNA]</scope>
    <source>
        <strain evidence="8">ATCC 20476 / IMI 206040</strain>
    </source>
</reference>
<dbReference type="AlphaFoldDB" id="G9P9J3"/>
<evidence type="ECO:0000256" key="4">
    <source>
        <dbReference type="ARBA" id="ARBA00023242"/>
    </source>
</evidence>
<keyword evidence="4" id="KW-0539">Nucleus</keyword>
<evidence type="ECO:0000313" key="7">
    <source>
        <dbReference type="EMBL" id="EHK40315.1"/>
    </source>
</evidence>
<dbReference type="SUPFAM" id="SSF52113">
    <property type="entry name" value="BRCT domain"/>
    <property type="match status" value="1"/>
</dbReference>
<evidence type="ECO:0000256" key="1">
    <source>
        <dbReference type="ARBA" id="ARBA00004123"/>
    </source>
</evidence>
<feature type="compositionally biased region" description="Acidic residues" evidence="5">
    <location>
        <begin position="352"/>
        <end position="376"/>
    </location>
</feature>
<feature type="compositionally biased region" description="Acidic residues" evidence="5">
    <location>
        <begin position="382"/>
        <end position="410"/>
    </location>
</feature>
<dbReference type="OMA" id="QKVTWIV"/>
<evidence type="ECO:0000313" key="8">
    <source>
        <dbReference type="Proteomes" id="UP000005426"/>
    </source>
</evidence>
<dbReference type="InterPro" id="IPR010613">
    <property type="entry name" value="PES"/>
</dbReference>
<evidence type="ECO:0000256" key="5">
    <source>
        <dbReference type="SAM" id="MobiDB-lite"/>
    </source>
</evidence>
<dbReference type="Proteomes" id="UP000005426">
    <property type="component" value="Unassembled WGS sequence"/>
</dbReference>
<feature type="region of interest" description="Disordered" evidence="5">
    <location>
        <begin position="352"/>
        <end position="506"/>
    </location>
</feature>
<dbReference type="InterPro" id="IPR036420">
    <property type="entry name" value="BRCT_dom_sf"/>
</dbReference>
<proteinExistence type="predicted"/>
<keyword evidence="2" id="KW-0690">Ribosome biogenesis</keyword>
<dbReference type="PANTHER" id="PTHR12221:SF6">
    <property type="entry name" value="PESCADILLO HOMOLOG"/>
    <property type="match status" value="1"/>
</dbReference>
<sequence length="506" mass="56586">MLFLFANLPSTSMVPAKMIARCERLCLEFQHYLIVSKSLTKSFLSIKGIYYQANIQGEDVLWLVPYKFNQRIVGDVDFRIMGTFVEFYMTLLGFVNFRLYTSIGLKYPPKFDAVKDENAAELGAFTLEGKTLIGGEEQQKLEDVAHKPDPKVQAAVNKVLKSITNGTAAEDTKTEDSEEVDQDAAGAIDKFEPAAPGGDVLLQPSYSGINPNSLFSNFTIYLSRETPRQPLEFILKSFGCKRVGWDAVLGGGAFTTDELDPSITHQIVDRPPIQASMDEDGDGEDNQTAQKLAANRRVPGRIYIQPQWVWDSANDGELKEPHLYAPGASLPPHLSPFVRKVQGAYDPTMPLEDQETEHEALEAGDDEEADADETVEGMDVAESGDEDEDVDEEDEDEQDEDEEEEEEEDHNDALQRQIELEAEMAGKTVQSKAANPKTKAKEDARKALAKKAREEAEDLERAKGMLSKKKRKLFEQMEYTNKKKSAEDAKLRSKRRKVEKEKAGKA</sequence>
<protein>
    <recommendedName>
        <fullName evidence="6">BRCT domain-containing protein</fullName>
    </recommendedName>
</protein>
<dbReference type="KEGG" id="tatv:25782374"/>
<dbReference type="PANTHER" id="PTHR12221">
    <property type="entry name" value="PESCADILLO - RELATED"/>
    <property type="match status" value="1"/>
</dbReference>
<dbReference type="InterPro" id="IPR001357">
    <property type="entry name" value="BRCT_dom"/>
</dbReference>
<dbReference type="eggNOG" id="KOG2481">
    <property type="taxonomic scope" value="Eukaryota"/>
</dbReference>
<dbReference type="GO" id="GO:0000462">
    <property type="term" value="P:maturation of SSU-rRNA from tricistronic rRNA transcript (SSU-rRNA, 5.8S rRNA, LSU-rRNA)"/>
    <property type="evidence" value="ECO:0007669"/>
    <property type="project" value="EnsemblFungi"/>
</dbReference>
<dbReference type="GeneID" id="25782374"/>
<dbReference type="Pfam" id="PF00533">
    <property type="entry name" value="BRCT"/>
    <property type="match status" value="1"/>
</dbReference>
<dbReference type="HOGENOM" id="CLU_019619_1_1_1"/>